<reference evidence="4 5" key="1">
    <citation type="submission" date="2018-01" db="EMBL/GenBank/DDBJ databases">
        <authorList>
            <person name="Clerissi C."/>
        </authorList>
    </citation>
    <scope>NUCLEOTIDE SEQUENCE [LARGE SCALE GENOMIC DNA]</scope>
    <source>
        <strain evidence="4">Cupriavidus oxalaticus LMG 2235</strain>
        <plasmid evidence="5">co2235_mp</plasmid>
    </source>
</reference>
<sequence>MRMTSLHRTFVLVGALLLGGCAANQLPGFQNAYKGYNVPEPLVATVRHELKRNGLPNAQVTRDNAGRIRLVGSYQNEDEVDRAFFVVQSIVGIKSTSPFYPENVKEKRWDIHAGQALTAHARAVRNRPAPAAKRALIIGINTFRDKRITAILGEDDARRVKMEAEKASYRTTALLGQQATKANIEAALKRFRDEVGPNDTVLIYVSSHGTMPVPSPRLRDARKMSIIAYDSGNPMASDRDFPMSVFETSVSDIKLQEVAQMPSRQTRLIIDTCYSGEILKGIPDDSRRYVLEANGGVPERAGISMAAWTGEAYEAKGIRFAEAASRGTQAQQKDARGTQISPGDINRYTIITATSDGEESWGPAAGGSFDSPVSPGKRLQGSFFTQAFFEYLAESNGHIEPAFNKARQFTVQKVAGIPAAPNYKGPLPIRQVPRLNPPLPAGDPSSIYE</sequence>
<proteinExistence type="predicted"/>
<dbReference type="GO" id="GO:0006508">
    <property type="term" value="P:proteolysis"/>
    <property type="evidence" value="ECO:0007669"/>
    <property type="project" value="InterPro"/>
</dbReference>
<keyword evidence="2" id="KW-0732">Signal</keyword>
<dbReference type="InterPro" id="IPR011600">
    <property type="entry name" value="Pept_C14_caspase"/>
</dbReference>
<dbReference type="AlphaFoldDB" id="A0A976GCG6"/>
<dbReference type="InterPro" id="IPR029030">
    <property type="entry name" value="Caspase-like_dom_sf"/>
</dbReference>
<feature type="domain" description="Peptidase C14 caspase" evidence="3">
    <location>
        <begin position="133"/>
        <end position="408"/>
    </location>
</feature>
<dbReference type="Pfam" id="PF00656">
    <property type="entry name" value="Peptidase_C14"/>
    <property type="match status" value="1"/>
</dbReference>
<comment type="caution">
    <text evidence="4">The sequence shown here is derived from an EMBL/GenBank/DDBJ whole genome shotgun (WGS) entry which is preliminary data.</text>
</comment>
<organism evidence="4 5">
    <name type="scientific">Cupriavidus oxalaticus</name>
    <dbReference type="NCBI Taxonomy" id="96344"/>
    <lineage>
        <taxon>Bacteria</taxon>
        <taxon>Pseudomonadati</taxon>
        <taxon>Pseudomonadota</taxon>
        <taxon>Betaproteobacteria</taxon>
        <taxon>Burkholderiales</taxon>
        <taxon>Burkholderiaceae</taxon>
        <taxon>Cupriavidus</taxon>
    </lineage>
</organism>
<evidence type="ECO:0000313" key="4">
    <source>
        <dbReference type="EMBL" id="SPC19165.1"/>
    </source>
</evidence>
<protein>
    <submittedName>
        <fullName evidence="4">Caspase domain-containing protein</fullName>
    </submittedName>
</protein>
<feature type="chain" id="PRO_5036810821" evidence="2">
    <location>
        <begin position="24"/>
        <end position="449"/>
    </location>
</feature>
<gene>
    <name evidence="4" type="ORF">CO2235_MP120014</name>
</gene>
<name>A0A976GCG6_9BURK</name>
<feature type="region of interest" description="Disordered" evidence="1">
    <location>
        <begin position="425"/>
        <end position="449"/>
    </location>
</feature>
<dbReference type="EMBL" id="OGUS01000135">
    <property type="protein sequence ID" value="SPC19165.1"/>
    <property type="molecule type" value="Genomic_DNA"/>
</dbReference>
<dbReference type="PROSITE" id="PS51257">
    <property type="entry name" value="PROKAR_LIPOPROTEIN"/>
    <property type="match status" value="1"/>
</dbReference>
<dbReference type="SUPFAM" id="SSF52129">
    <property type="entry name" value="Caspase-like"/>
    <property type="match status" value="1"/>
</dbReference>
<dbReference type="Gene3D" id="3.40.50.1460">
    <property type="match status" value="1"/>
</dbReference>
<geneLocation type="plasmid" evidence="5">
    <name>co2235_mp</name>
</geneLocation>
<evidence type="ECO:0000256" key="2">
    <source>
        <dbReference type="SAM" id="SignalP"/>
    </source>
</evidence>
<evidence type="ECO:0000259" key="3">
    <source>
        <dbReference type="Pfam" id="PF00656"/>
    </source>
</evidence>
<feature type="signal peptide" evidence="2">
    <location>
        <begin position="1"/>
        <end position="23"/>
    </location>
</feature>
<accession>A0A976GCG6</accession>
<dbReference type="Proteomes" id="UP000256862">
    <property type="component" value="Plasmid CO2235_mp"/>
</dbReference>
<dbReference type="OrthoDB" id="8781658at2"/>
<dbReference type="GO" id="GO:0004197">
    <property type="term" value="F:cysteine-type endopeptidase activity"/>
    <property type="evidence" value="ECO:0007669"/>
    <property type="project" value="InterPro"/>
</dbReference>
<evidence type="ECO:0000256" key="1">
    <source>
        <dbReference type="SAM" id="MobiDB-lite"/>
    </source>
</evidence>
<evidence type="ECO:0000313" key="5">
    <source>
        <dbReference type="Proteomes" id="UP000256862"/>
    </source>
</evidence>